<name>A0ABR3RDQ7_9PLEO</name>
<sequence>MGFWKLAKFAVDTALDHIEGKEAPPKYKLHPDSAYLGNKYYSNDTHLVPQTASSRAATYSRRPAVPVALPSLGTSPPNLNKKQTPSTSIMKPHVYIGRTPIHTLLSLPKEKYTVLRQSDLVNDDKIDRTVGWDRDLYWVIKGAVVLMVKERSGVVSTPIIAQKQNSSEAVKGVSAPPLKTYKSSKNAIKEAIMAEGGGMKNNSLNSPSVEGRLPLTSGIRNPNLYIDFFAGIFDIDQSDRINSLPPNPLAKTSHATETAPCTATGKQASLHPLDYIPRTELVVIFAHDTKELFVRKSDGKLYPVIWKLRNAASHRPESGEASAAVDRVKCTHVEGEMDVDDDGFMDVEFV</sequence>
<gene>
    <name evidence="1" type="ORF">SLS60_005990</name>
</gene>
<keyword evidence="2" id="KW-1185">Reference proteome</keyword>
<proteinExistence type="predicted"/>
<organism evidence="1 2">
    <name type="scientific">Paraconiothyrium brasiliense</name>
    <dbReference type="NCBI Taxonomy" id="300254"/>
    <lineage>
        <taxon>Eukaryota</taxon>
        <taxon>Fungi</taxon>
        <taxon>Dikarya</taxon>
        <taxon>Ascomycota</taxon>
        <taxon>Pezizomycotina</taxon>
        <taxon>Dothideomycetes</taxon>
        <taxon>Pleosporomycetidae</taxon>
        <taxon>Pleosporales</taxon>
        <taxon>Massarineae</taxon>
        <taxon>Didymosphaeriaceae</taxon>
        <taxon>Paraconiothyrium</taxon>
    </lineage>
</organism>
<dbReference type="EMBL" id="JAKJXO020000007">
    <property type="protein sequence ID" value="KAL1602574.1"/>
    <property type="molecule type" value="Genomic_DNA"/>
</dbReference>
<reference evidence="1 2" key="1">
    <citation type="submission" date="2024-02" db="EMBL/GenBank/DDBJ databases">
        <title>De novo assembly and annotation of 12 fungi associated with fruit tree decline syndrome in Ontario, Canada.</title>
        <authorList>
            <person name="Sulman M."/>
            <person name="Ellouze W."/>
            <person name="Ilyukhin E."/>
        </authorList>
    </citation>
    <scope>NUCLEOTIDE SEQUENCE [LARGE SCALE GENOMIC DNA]</scope>
    <source>
        <strain evidence="1 2">M42-189</strain>
    </source>
</reference>
<dbReference type="Proteomes" id="UP001521785">
    <property type="component" value="Unassembled WGS sequence"/>
</dbReference>
<evidence type="ECO:0000313" key="1">
    <source>
        <dbReference type="EMBL" id="KAL1602574.1"/>
    </source>
</evidence>
<protein>
    <submittedName>
        <fullName evidence="1">Uncharacterized protein</fullName>
    </submittedName>
</protein>
<evidence type="ECO:0000313" key="2">
    <source>
        <dbReference type="Proteomes" id="UP001521785"/>
    </source>
</evidence>
<comment type="caution">
    <text evidence="1">The sequence shown here is derived from an EMBL/GenBank/DDBJ whole genome shotgun (WGS) entry which is preliminary data.</text>
</comment>
<accession>A0ABR3RDQ7</accession>